<evidence type="ECO:0000313" key="3">
    <source>
        <dbReference type="WBParaSite" id="SSLN_0001237901-mRNA-1"/>
    </source>
</evidence>
<dbReference type="WBParaSite" id="SSLN_0001237901-mRNA-1">
    <property type="protein sequence ID" value="SSLN_0001237901-mRNA-1"/>
    <property type="gene ID" value="SSLN_0001237901"/>
</dbReference>
<reference evidence="1 2" key="2">
    <citation type="submission" date="2018-11" db="EMBL/GenBank/DDBJ databases">
        <authorList>
            <consortium name="Pathogen Informatics"/>
        </authorList>
    </citation>
    <scope>NUCLEOTIDE SEQUENCE [LARGE SCALE GENOMIC DNA]</scope>
    <source>
        <strain evidence="1 2">NST_G2</strain>
    </source>
</reference>
<dbReference type="EMBL" id="UYSU01036896">
    <property type="protein sequence ID" value="VDL98311.1"/>
    <property type="molecule type" value="Genomic_DNA"/>
</dbReference>
<organism evidence="3">
    <name type="scientific">Schistocephalus solidus</name>
    <name type="common">Tapeworm</name>
    <dbReference type="NCBI Taxonomy" id="70667"/>
    <lineage>
        <taxon>Eukaryota</taxon>
        <taxon>Metazoa</taxon>
        <taxon>Spiralia</taxon>
        <taxon>Lophotrochozoa</taxon>
        <taxon>Platyhelminthes</taxon>
        <taxon>Cestoda</taxon>
        <taxon>Eucestoda</taxon>
        <taxon>Diphyllobothriidea</taxon>
        <taxon>Diphyllobothriidae</taxon>
        <taxon>Schistocephalus</taxon>
    </lineage>
</organism>
<evidence type="ECO:0000313" key="2">
    <source>
        <dbReference type="Proteomes" id="UP000275846"/>
    </source>
</evidence>
<proteinExistence type="predicted"/>
<sequence length="109" mass="11401">MSSQVTDQADALVEVVGAVWAGEIDGGWEDVIHGSGGGSVGKNGRSGGCSWGIGVVGIAVNSAVMDAYVTEKVHAMSECSRKMRAVEAAISAMCWCSRHWFTCLCKMDS</sequence>
<protein>
    <submittedName>
        <fullName evidence="1 3">Uncharacterized protein</fullName>
    </submittedName>
</protein>
<keyword evidence="2" id="KW-1185">Reference proteome</keyword>
<reference evidence="3" key="1">
    <citation type="submission" date="2016-06" db="UniProtKB">
        <authorList>
            <consortium name="WormBaseParasite"/>
        </authorList>
    </citation>
    <scope>IDENTIFICATION</scope>
</reference>
<dbReference type="Proteomes" id="UP000275846">
    <property type="component" value="Unassembled WGS sequence"/>
</dbReference>
<gene>
    <name evidence="1" type="ORF">SSLN_LOCUS11926</name>
</gene>
<evidence type="ECO:0000313" key="1">
    <source>
        <dbReference type="EMBL" id="VDL98311.1"/>
    </source>
</evidence>
<name>A0A183T631_SCHSO</name>
<dbReference type="AlphaFoldDB" id="A0A183T631"/>
<accession>A0A183T631</accession>